<protein>
    <recommendedName>
        <fullName evidence="3">Pilus assembly, Flp-type CpaB</fullName>
    </recommendedName>
</protein>
<evidence type="ECO:0000313" key="2">
    <source>
        <dbReference type="Proteomes" id="UP000018211"/>
    </source>
</evidence>
<sequence>MSKPVLFVLISAVLFLGLLYGKDIFFAEEPVPVEPEPIIETVKVLRLVKPVNKGSFYSELATETVEISEVQARNNGLITEEQRIPDGALYREPLSENTYLKRDLIAYPSDKDYVNFTLSEDHVPYYYTTNGKSAVDAIGLSTGDTVSFISTTSQYSNINNSGFKDISNIITEVLVHKARIVRVIDVNEESQQDGVSINKKQIVVELKINDVMKLDIATRISKITVVPANMVNQYLSVRSVDILEKQHGVRELRAGAK</sequence>
<evidence type="ECO:0000313" key="1">
    <source>
        <dbReference type="EMBL" id="CCO48031.1"/>
    </source>
</evidence>
<dbReference type="RefSeq" id="WP_022612637.1">
    <property type="nucleotide sequence ID" value="NZ_LK391965.1"/>
</dbReference>
<comment type="caution">
    <text evidence="1">The sequence shown here is derived from an EMBL/GenBank/DDBJ whole genome shotgun (WGS) entry which is preliminary data.</text>
</comment>
<dbReference type="EMBL" id="CAOF01000135">
    <property type="protein sequence ID" value="CCO48031.1"/>
    <property type="molecule type" value="Genomic_DNA"/>
</dbReference>
<dbReference type="AlphaFoldDB" id="A0AAV2VTH8"/>
<dbReference type="Proteomes" id="UP000018211">
    <property type="component" value="Unassembled WGS sequence"/>
</dbReference>
<name>A0AAV2VTH8_9VIBR</name>
<accession>A0AAV2VTH8</accession>
<reference evidence="1 2" key="1">
    <citation type="journal article" date="2013" name="ISME J.">
        <title>Comparative genomics of pathogenic lineages of Vibrio nigripulchritudo identifies virulence-associated traits.</title>
        <authorList>
            <person name="Goudenege D."/>
            <person name="Labreuche Y."/>
            <person name="Krin E."/>
            <person name="Ansquer D."/>
            <person name="Mangenot S."/>
            <person name="Calteau A."/>
            <person name="Medigue C."/>
            <person name="Mazel D."/>
            <person name="Polz M.F."/>
            <person name="Le Roux F."/>
        </authorList>
    </citation>
    <scope>NUCLEOTIDE SEQUENCE [LARGE SCALE GENOMIC DNA]</scope>
    <source>
        <strain evidence="1 2">SOn1</strain>
    </source>
</reference>
<gene>
    <name evidence="1" type="ORF">VIBNISOn1_430014</name>
</gene>
<evidence type="ECO:0008006" key="3">
    <source>
        <dbReference type="Google" id="ProtNLM"/>
    </source>
</evidence>
<proteinExistence type="predicted"/>
<organism evidence="1 2">
    <name type="scientific">Vibrio nigripulchritudo SOn1</name>
    <dbReference type="NCBI Taxonomy" id="1238450"/>
    <lineage>
        <taxon>Bacteria</taxon>
        <taxon>Pseudomonadati</taxon>
        <taxon>Pseudomonadota</taxon>
        <taxon>Gammaproteobacteria</taxon>
        <taxon>Vibrionales</taxon>
        <taxon>Vibrionaceae</taxon>
        <taxon>Vibrio</taxon>
    </lineage>
</organism>